<dbReference type="InterPro" id="IPR002810">
    <property type="entry name" value="NfeD-like_C"/>
</dbReference>
<dbReference type="PANTHER" id="PTHR33507">
    <property type="entry name" value="INNER MEMBRANE PROTEIN YBBJ"/>
    <property type="match status" value="1"/>
</dbReference>
<dbReference type="SUPFAM" id="SSF141322">
    <property type="entry name" value="NfeD domain-like"/>
    <property type="match status" value="1"/>
</dbReference>
<dbReference type="InterPro" id="IPR012340">
    <property type="entry name" value="NA-bd_OB-fold"/>
</dbReference>
<reference evidence="7" key="2">
    <citation type="journal article" date="2021" name="PeerJ">
        <title>Extensive microbial diversity within the chicken gut microbiome revealed by metagenomics and culture.</title>
        <authorList>
            <person name="Gilroy R."/>
            <person name="Ravi A."/>
            <person name="Getino M."/>
            <person name="Pursley I."/>
            <person name="Horton D.L."/>
            <person name="Alikhan N.F."/>
            <person name="Baker D."/>
            <person name="Gharbi K."/>
            <person name="Hall N."/>
            <person name="Watson M."/>
            <person name="Adriaenssens E.M."/>
            <person name="Foster-Nyarko E."/>
            <person name="Jarju S."/>
            <person name="Secka A."/>
            <person name="Antonio M."/>
            <person name="Oren A."/>
            <person name="Chaudhuri R.R."/>
            <person name="La Ragione R."/>
            <person name="Hildebrand F."/>
            <person name="Pallen M.J."/>
        </authorList>
    </citation>
    <scope>NUCLEOTIDE SEQUENCE</scope>
    <source>
        <strain evidence="7">6086</strain>
    </source>
</reference>
<proteinExistence type="predicted"/>
<evidence type="ECO:0000256" key="1">
    <source>
        <dbReference type="ARBA" id="ARBA00004141"/>
    </source>
</evidence>
<dbReference type="EMBL" id="DVJM01000080">
    <property type="protein sequence ID" value="HIS78584.1"/>
    <property type="molecule type" value="Genomic_DNA"/>
</dbReference>
<feature type="domain" description="NfeD-like C-terminal" evidence="6">
    <location>
        <begin position="85"/>
        <end position="142"/>
    </location>
</feature>
<evidence type="ECO:0000256" key="4">
    <source>
        <dbReference type="ARBA" id="ARBA00023136"/>
    </source>
</evidence>
<feature type="transmembrane region" description="Helical" evidence="5">
    <location>
        <begin position="6"/>
        <end position="22"/>
    </location>
</feature>
<evidence type="ECO:0000259" key="6">
    <source>
        <dbReference type="Pfam" id="PF01957"/>
    </source>
</evidence>
<feature type="transmembrane region" description="Helical" evidence="5">
    <location>
        <begin position="49"/>
        <end position="70"/>
    </location>
</feature>
<accession>A0A9D1FRS8</accession>
<keyword evidence="3 5" id="KW-1133">Transmembrane helix</keyword>
<evidence type="ECO:0000313" key="7">
    <source>
        <dbReference type="EMBL" id="HIS78584.1"/>
    </source>
</evidence>
<dbReference type="Pfam" id="PF01957">
    <property type="entry name" value="NfeD"/>
    <property type="match status" value="1"/>
</dbReference>
<evidence type="ECO:0000313" key="8">
    <source>
        <dbReference type="Proteomes" id="UP000824141"/>
    </source>
</evidence>
<dbReference type="Gene3D" id="2.40.50.140">
    <property type="entry name" value="Nucleic acid-binding proteins"/>
    <property type="match status" value="1"/>
</dbReference>
<dbReference type="InterPro" id="IPR052165">
    <property type="entry name" value="Membrane_assoc_protease"/>
</dbReference>
<keyword evidence="4 5" id="KW-0472">Membrane</keyword>
<comment type="subcellular location">
    <subcellularLocation>
        <location evidence="1">Membrane</location>
        <topology evidence="1">Multi-pass membrane protein</topology>
    </subcellularLocation>
</comment>
<organism evidence="7 8">
    <name type="scientific">Candidatus Caccousia stercoris</name>
    <dbReference type="NCBI Taxonomy" id="2840723"/>
    <lineage>
        <taxon>Bacteria</taxon>
        <taxon>Bacillati</taxon>
        <taxon>Bacillota</taxon>
        <taxon>Clostridia</taxon>
        <taxon>Eubacteriales</taxon>
        <taxon>Oscillospiraceae</taxon>
        <taxon>Oscillospiraceae incertae sedis</taxon>
        <taxon>Candidatus Caccousia</taxon>
    </lineage>
</organism>
<reference evidence="7" key="1">
    <citation type="submission" date="2020-10" db="EMBL/GenBank/DDBJ databases">
        <authorList>
            <person name="Gilroy R."/>
        </authorList>
    </citation>
    <scope>NUCLEOTIDE SEQUENCE</scope>
    <source>
        <strain evidence="7">6086</strain>
    </source>
</reference>
<dbReference type="Proteomes" id="UP000824141">
    <property type="component" value="Unassembled WGS sequence"/>
</dbReference>
<sequence length="150" mass="16025">MDMGWAIFWLAMIVVAVVVEAMTNQLVSIWFVLGGIAALIANLCGAPLYVQWILFVVVSAIALVCTRPLVRKLTHFRRQDTNAGRCVGQIAVVTQEINNTAAAGQAKVLGSIWTARSARGTVIPAGTEVVVRAIEGVKIIVEELPAGSQI</sequence>
<gene>
    <name evidence="7" type="ORF">IAD03_04350</name>
</gene>
<evidence type="ECO:0000256" key="2">
    <source>
        <dbReference type="ARBA" id="ARBA00022692"/>
    </source>
</evidence>
<dbReference type="AlphaFoldDB" id="A0A9D1FRS8"/>
<feature type="transmembrane region" description="Helical" evidence="5">
    <location>
        <begin position="27"/>
        <end position="43"/>
    </location>
</feature>
<name>A0A9D1FRS8_9FIRM</name>
<dbReference type="PANTHER" id="PTHR33507:SF3">
    <property type="entry name" value="INNER MEMBRANE PROTEIN YBBJ"/>
    <property type="match status" value="1"/>
</dbReference>
<comment type="caution">
    <text evidence="7">The sequence shown here is derived from an EMBL/GenBank/DDBJ whole genome shotgun (WGS) entry which is preliminary data.</text>
</comment>
<protein>
    <submittedName>
        <fullName evidence="7">NfeD family protein</fullName>
    </submittedName>
</protein>
<keyword evidence="2 5" id="KW-0812">Transmembrane</keyword>
<evidence type="ECO:0000256" key="3">
    <source>
        <dbReference type="ARBA" id="ARBA00022989"/>
    </source>
</evidence>
<dbReference type="GO" id="GO:0005886">
    <property type="term" value="C:plasma membrane"/>
    <property type="evidence" value="ECO:0007669"/>
    <property type="project" value="TreeGrafter"/>
</dbReference>
<evidence type="ECO:0000256" key="5">
    <source>
        <dbReference type="SAM" id="Phobius"/>
    </source>
</evidence>